<feature type="transmembrane region" description="Helical" evidence="5">
    <location>
        <begin position="501"/>
        <end position="521"/>
    </location>
</feature>
<comment type="subcellular location">
    <subcellularLocation>
        <location evidence="1">Membrane</location>
        <topology evidence="1">Multi-pass membrane protein</topology>
    </subcellularLocation>
</comment>
<evidence type="ECO:0000256" key="1">
    <source>
        <dbReference type="ARBA" id="ARBA00004141"/>
    </source>
</evidence>
<feature type="transmembrane region" description="Helical" evidence="5">
    <location>
        <begin position="65"/>
        <end position="87"/>
    </location>
</feature>
<evidence type="ECO:0000256" key="2">
    <source>
        <dbReference type="ARBA" id="ARBA00022692"/>
    </source>
</evidence>
<feature type="transmembrane region" description="Helical" evidence="5">
    <location>
        <begin position="206"/>
        <end position="224"/>
    </location>
</feature>
<feature type="transmembrane region" description="Helical" evidence="5">
    <location>
        <begin position="295"/>
        <end position="316"/>
    </location>
</feature>
<feature type="transmembrane region" description="Helical" evidence="5">
    <location>
        <begin position="93"/>
        <end position="115"/>
    </location>
</feature>
<reference evidence="8" key="1">
    <citation type="submission" date="2018-06" db="EMBL/GenBank/DDBJ databases">
        <authorList>
            <person name="Guldener U."/>
        </authorList>
    </citation>
    <scope>NUCLEOTIDE SEQUENCE [LARGE SCALE GENOMIC DNA]</scope>
    <source>
        <strain evidence="8">UTAD17</strain>
    </source>
</reference>
<dbReference type="EMBL" id="UFAJ01000697">
    <property type="protein sequence ID" value="SSD61425.1"/>
    <property type="molecule type" value="Genomic_DNA"/>
</dbReference>
<feature type="transmembrane region" description="Helical" evidence="5">
    <location>
        <begin position="395"/>
        <end position="415"/>
    </location>
</feature>
<keyword evidence="3 5" id="KW-1133">Transmembrane helix</keyword>
<feature type="transmembrane region" description="Helical" evidence="5">
    <location>
        <begin position="468"/>
        <end position="489"/>
    </location>
</feature>
<dbReference type="GO" id="GO:0016020">
    <property type="term" value="C:membrane"/>
    <property type="evidence" value="ECO:0007669"/>
    <property type="project" value="UniProtKB-SubCell"/>
</dbReference>
<name>A0A376B9R6_9ASCO</name>
<evidence type="ECO:0000256" key="4">
    <source>
        <dbReference type="ARBA" id="ARBA00023136"/>
    </source>
</evidence>
<organism evidence="7 8">
    <name type="scientific">Saccharomycodes ludwigii</name>
    <dbReference type="NCBI Taxonomy" id="36035"/>
    <lineage>
        <taxon>Eukaryota</taxon>
        <taxon>Fungi</taxon>
        <taxon>Dikarya</taxon>
        <taxon>Ascomycota</taxon>
        <taxon>Saccharomycotina</taxon>
        <taxon>Saccharomycetes</taxon>
        <taxon>Saccharomycodales</taxon>
        <taxon>Saccharomycodaceae</taxon>
        <taxon>Saccharomycodes</taxon>
    </lineage>
</organism>
<feature type="transmembrane region" description="Helical" evidence="5">
    <location>
        <begin position="136"/>
        <end position="154"/>
    </location>
</feature>
<evidence type="ECO:0000313" key="8">
    <source>
        <dbReference type="Proteomes" id="UP000262825"/>
    </source>
</evidence>
<dbReference type="PANTHER" id="PTHR43341:SF17">
    <property type="entry name" value="GENERAL AMINO ACID PERMEASE AGP1-RELATED"/>
    <property type="match status" value="1"/>
</dbReference>
<keyword evidence="8" id="KW-1185">Reference proteome</keyword>
<proteinExistence type="predicted"/>
<dbReference type="GO" id="GO:0015171">
    <property type="term" value="F:amino acid transmembrane transporter activity"/>
    <property type="evidence" value="ECO:0007669"/>
    <property type="project" value="TreeGrafter"/>
</dbReference>
<dbReference type="Gene3D" id="1.20.1740.10">
    <property type="entry name" value="Amino acid/polyamine transporter I"/>
    <property type="match status" value="1"/>
</dbReference>
<evidence type="ECO:0000256" key="3">
    <source>
        <dbReference type="ARBA" id="ARBA00022989"/>
    </source>
</evidence>
<dbReference type="InterPro" id="IPR050524">
    <property type="entry name" value="APC_YAT"/>
</dbReference>
<dbReference type="Pfam" id="PF00324">
    <property type="entry name" value="AA_permease"/>
    <property type="match status" value="1"/>
</dbReference>
<feature type="domain" description="Amino acid permease/ SLC12A" evidence="6">
    <location>
        <begin position="62"/>
        <end position="530"/>
    </location>
</feature>
<dbReference type="PIRSF" id="PIRSF006060">
    <property type="entry name" value="AA_transporter"/>
    <property type="match status" value="1"/>
</dbReference>
<feature type="transmembrane region" description="Helical" evidence="5">
    <location>
        <begin position="336"/>
        <end position="363"/>
    </location>
</feature>
<keyword evidence="2 5" id="KW-0812">Transmembrane</keyword>
<sequence>MSSMEYSEESKTYGLTKSPFVISSKATTSDFLIEENLSIQENLSPYKNEEYNKMKETIKSRHTKMISMATGLGTGLLVGLGHSIRIAGIGGTLLGYGLISIMIILCFFASAELVVAFPRLPGGFNSYGKKFIHPSVGFTISWLFCINWEIILPLELVTASMTIKYWNNNISPSIFVAIFYSLILAISFFGARGFAEAEFWFNLSKILMVTGFIILGGLIISGVVGANKSDYLQDCSRFWKSPGSFNTNNNIFKSIASTLVNSCFACGGVEFVALSCAEQSKKNLVKSIKNAGYQVIIRMVLLFLLSITVIGFLVPYTSPELLGSNSKNAIHASPYVIAIASNGIKIVPHIINAVILIAVLSVANSAMYSSSRTLNSLSQQGFAPKFFKKLDSNGIPVRCMVVSALIGLLSFIAEYNDQEKVFIFLLSISGLSTIFNWAMICIAHIRFRTAMKAQCKSLEELGYKSPTGVLGSYIAIIINVLILVLGFWVSLFPLNNDGKASFVNLSSNYLAVAVGIVLYFGHKIATKNWTFYIKADKIDVDGDRDVYALIINDADVNLSKNNKKIIQADNTRTYV</sequence>
<evidence type="ECO:0000256" key="5">
    <source>
        <dbReference type="SAM" id="Phobius"/>
    </source>
</evidence>
<keyword evidence="4 5" id="KW-0472">Membrane</keyword>
<dbReference type="OrthoDB" id="3900342at2759"/>
<evidence type="ECO:0000259" key="6">
    <source>
        <dbReference type="Pfam" id="PF00324"/>
    </source>
</evidence>
<gene>
    <name evidence="7" type="ORF">SCODWIG_03186</name>
</gene>
<dbReference type="VEuPathDB" id="FungiDB:SCODWIG_03186"/>
<feature type="transmembrane region" description="Helical" evidence="5">
    <location>
        <begin position="421"/>
        <end position="447"/>
    </location>
</feature>
<dbReference type="AlphaFoldDB" id="A0A376B9R6"/>
<dbReference type="PANTHER" id="PTHR43341">
    <property type="entry name" value="AMINO ACID PERMEASE"/>
    <property type="match status" value="1"/>
</dbReference>
<dbReference type="InterPro" id="IPR004841">
    <property type="entry name" value="AA-permease/SLC12A_dom"/>
</dbReference>
<protein>
    <submittedName>
        <fullName evidence="7">Related to Valine amino-acid permease</fullName>
    </submittedName>
</protein>
<accession>A0A376B9R6</accession>
<dbReference type="Proteomes" id="UP000262825">
    <property type="component" value="Unassembled WGS sequence"/>
</dbReference>
<feature type="transmembrane region" description="Helical" evidence="5">
    <location>
        <begin position="174"/>
        <end position="194"/>
    </location>
</feature>
<evidence type="ECO:0000313" key="7">
    <source>
        <dbReference type="EMBL" id="SSD61425.1"/>
    </source>
</evidence>